<reference evidence="16" key="1">
    <citation type="journal article" date="2020" name="Stud. Mycol.">
        <title>101 Dothideomycetes genomes: a test case for predicting lifestyles and emergence of pathogens.</title>
        <authorList>
            <person name="Haridas S."/>
            <person name="Albert R."/>
            <person name="Binder M."/>
            <person name="Bloem J."/>
            <person name="Labutti K."/>
            <person name="Salamov A."/>
            <person name="Andreopoulos B."/>
            <person name="Baker S."/>
            <person name="Barry K."/>
            <person name="Bills G."/>
            <person name="Bluhm B."/>
            <person name="Cannon C."/>
            <person name="Castanera R."/>
            <person name="Culley D."/>
            <person name="Daum C."/>
            <person name="Ezra D."/>
            <person name="Gonzalez J."/>
            <person name="Henrissat B."/>
            <person name="Kuo A."/>
            <person name="Liang C."/>
            <person name="Lipzen A."/>
            <person name="Lutzoni F."/>
            <person name="Magnuson J."/>
            <person name="Mondo S."/>
            <person name="Nolan M."/>
            <person name="Ohm R."/>
            <person name="Pangilinan J."/>
            <person name="Park H.-J."/>
            <person name="Ramirez L."/>
            <person name="Alfaro M."/>
            <person name="Sun H."/>
            <person name="Tritt A."/>
            <person name="Yoshinaga Y."/>
            <person name="Zwiers L.-H."/>
            <person name="Turgeon B."/>
            <person name="Goodwin S."/>
            <person name="Spatafora J."/>
            <person name="Crous P."/>
            <person name="Grigoriev I."/>
        </authorList>
    </citation>
    <scope>NUCLEOTIDE SEQUENCE</scope>
    <source>
        <strain evidence="16">CBS 119925</strain>
    </source>
</reference>
<evidence type="ECO:0000259" key="15">
    <source>
        <dbReference type="Pfam" id="PF00137"/>
    </source>
</evidence>
<dbReference type="CDD" id="cd18182">
    <property type="entry name" value="ATP-synt_Fo_c_ATP5G3"/>
    <property type="match status" value="1"/>
</dbReference>
<dbReference type="GO" id="GO:0008289">
    <property type="term" value="F:lipid binding"/>
    <property type="evidence" value="ECO:0007669"/>
    <property type="project" value="UniProtKB-KW"/>
</dbReference>
<dbReference type="PANTHER" id="PTHR10031:SF0">
    <property type="entry name" value="ATPASE PROTEIN 9"/>
    <property type="match status" value="1"/>
</dbReference>
<keyword evidence="8 14" id="KW-1133">Transmembrane helix</keyword>
<organism evidence="16 17">
    <name type="scientific">Sporormia fimetaria CBS 119925</name>
    <dbReference type="NCBI Taxonomy" id="1340428"/>
    <lineage>
        <taxon>Eukaryota</taxon>
        <taxon>Fungi</taxon>
        <taxon>Dikarya</taxon>
        <taxon>Ascomycota</taxon>
        <taxon>Pezizomycotina</taxon>
        <taxon>Dothideomycetes</taxon>
        <taxon>Pleosporomycetidae</taxon>
        <taxon>Pleosporales</taxon>
        <taxon>Sporormiaceae</taxon>
        <taxon>Sporormia</taxon>
    </lineage>
</organism>
<dbReference type="Gene3D" id="1.20.20.10">
    <property type="entry name" value="F1F0 ATP synthase subunit C"/>
    <property type="match status" value="1"/>
</dbReference>
<protein>
    <recommendedName>
        <fullName evidence="3">ATP synthase subunit 9, mitochondrial</fullName>
    </recommendedName>
    <alternativeName>
        <fullName evidence="13">Lipid-binding protein</fullName>
    </alternativeName>
</protein>
<evidence type="ECO:0000256" key="7">
    <source>
        <dbReference type="ARBA" id="ARBA00022781"/>
    </source>
</evidence>
<evidence type="ECO:0000256" key="14">
    <source>
        <dbReference type="RuleBase" id="RU004221"/>
    </source>
</evidence>
<keyword evidence="7 14" id="KW-0375">Hydrogen ion transport</keyword>
<dbReference type="Pfam" id="PF00137">
    <property type="entry name" value="ATP-synt_C"/>
    <property type="match status" value="1"/>
</dbReference>
<dbReference type="PANTHER" id="PTHR10031">
    <property type="entry name" value="ATP SYNTHASE LIPID-BINDING PROTEIN, MITOCHONDRIAL"/>
    <property type="match status" value="1"/>
</dbReference>
<dbReference type="GO" id="GO:0015986">
    <property type="term" value="P:proton motive force-driven ATP synthesis"/>
    <property type="evidence" value="ECO:0007669"/>
    <property type="project" value="InterPro"/>
</dbReference>
<evidence type="ECO:0000313" key="17">
    <source>
        <dbReference type="Proteomes" id="UP000799440"/>
    </source>
</evidence>
<keyword evidence="9 14" id="KW-0406">Ion transport</keyword>
<feature type="transmembrane region" description="Helical" evidence="14">
    <location>
        <begin position="77"/>
        <end position="103"/>
    </location>
</feature>
<dbReference type="InterPro" id="IPR002379">
    <property type="entry name" value="ATPase_proteolipid_c-like_dom"/>
</dbReference>
<evidence type="ECO:0000256" key="4">
    <source>
        <dbReference type="ARBA" id="ARBA00022448"/>
    </source>
</evidence>
<dbReference type="PRINTS" id="PR00124">
    <property type="entry name" value="ATPASEC"/>
</dbReference>
<evidence type="ECO:0000313" key="16">
    <source>
        <dbReference type="EMBL" id="KAF2742102.1"/>
    </source>
</evidence>
<keyword evidence="12 14" id="KW-0472">Membrane</keyword>
<keyword evidence="10 14" id="KW-0446">Lipid-binding</keyword>
<keyword evidence="11" id="KW-0496">Mitochondrion</keyword>
<evidence type="ECO:0000256" key="6">
    <source>
        <dbReference type="ARBA" id="ARBA00022692"/>
    </source>
</evidence>
<feature type="domain" description="V-ATPase proteolipid subunit C-like" evidence="15">
    <location>
        <begin position="76"/>
        <end position="137"/>
    </location>
</feature>
<evidence type="ECO:0000256" key="5">
    <source>
        <dbReference type="ARBA" id="ARBA00022547"/>
    </source>
</evidence>
<dbReference type="GO" id="GO:0033177">
    <property type="term" value="C:proton-transporting two-sector ATPase complex, proton-transporting domain"/>
    <property type="evidence" value="ECO:0007669"/>
    <property type="project" value="InterPro"/>
</dbReference>
<keyword evidence="4 14" id="KW-0813">Transport</keyword>
<dbReference type="EMBL" id="MU006615">
    <property type="protein sequence ID" value="KAF2742102.1"/>
    <property type="molecule type" value="Genomic_DNA"/>
</dbReference>
<dbReference type="FunFam" id="1.20.20.10:FF:000003">
    <property type="entry name" value="Atp synthase f complex subunit mitochondrial"/>
    <property type="match status" value="1"/>
</dbReference>
<evidence type="ECO:0000256" key="10">
    <source>
        <dbReference type="ARBA" id="ARBA00023121"/>
    </source>
</evidence>
<dbReference type="Proteomes" id="UP000799440">
    <property type="component" value="Unassembled WGS sequence"/>
</dbReference>
<evidence type="ECO:0000256" key="1">
    <source>
        <dbReference type="ARBA" id="ARBA00004225"/>
    </source>
</evidence>
<evidence type="ECO:0000256" key="9">
    <source>
        <dbReference type="ARBA" id="ARBA00023065"/>
    </source>
</evidence>
<dbReference type="GO" id="GO:0031966">
    <property type="term" value="C:mitochondrial membrane"/>
    <property type="evidence" value="ECO:0007669"/>
    <property type="project" value="UniProtKB-SubCell"/>
</dbReference>
<keyword evidence="6 14" id="KW-0812">Transmembrane</keyword>
<keyword evidence="5" id="KW-0138">CF(0)</keyword>
<evidence type="ECO:0000256" key="13">
    <source>
        <dbReference type="ARBA" id="ARBA00030961"/>
    </source>
</evidence>
<dbReference type="SUPFAM" id="SSF81333">
    <property type="entry name" value="F1F0 ATP synthase subunit C"/>
    <property type="match status" value="1"/>
</dbReference>
<evidence type="ECO:0000256" key="11">
    <source>
        <dbReference type="ARBA" id="ARBA00023128"/>
    </source>
</evidence>
<dbReference type="InterPro" id="IPR035921">
    <property type="entry name" value="F/V-ATP_Csub_sf"/>
</dbReference>
<dbReference type="AlphaFoldDB" id="A0A6A6UV08"/>
<accession>A0A6A6UV08</accession>
<gene>
    <name evidence="16" type="ORF">M011DRAFT_453764</name>
</gene>
<dbReference type="GO" id="GO:0015078">
    <property type="term" value="F:proton transmembrane transporter activity"/>
    <property type="evidence" value="ECO:0007669"/>
    <property type="project" value="InterPro"/>
</dbReference>
<evidence type="ECO:0000256" key="2">
    <source>
        <dbReference type="ARBA" id="ARBA00006704"/>
    </source>
</evidence>
<dbReference type="InterPro" id="IPR038662">
    <property type="entry name" value="ATP_synth_F0_csu_sf"/>
</dbReference>
<dbReference type="GO" id="GO:0045259">
    <property type="term" value="C:proton-transporting ATP synthase complex"/>
    <property type="evidence" value="ECO:0007669"/>
    <property type="project" value="UniProtKB-KW"/>
</dbReference>
<keyword evidence="17" id="KW-1185">Reference proteome</keyword>
<dbReference type="InterPro" id="IPR020537">
    <property type="entry name" value="ATP_synth_F0_csu_DDCD_BS"/>
</dbReference>
<dbReference type="InterPro" id="IPR000454">
    <property type="entry name" value="ATP_synth_F0_csu"/>
</dbReference>
<dbReference type="OrthoDB" id="438052at2759"/>
<sequence>MVAIARSFGAARAAARSVQYAGKPASRFVSTQAPRNSLVQQSALRNAFKNNVKVQSRGIVAESTAAAMVAAAKIQGAGIATVGLAGAGVGIGTVFGGLIQGVARNPSLRGQLFQYAVLGFAFAEATGLFALMMSFLLLYVA</sequence>
<evidence type="ECO:0000256" key="12">
    <source>
        <dbReference type="ARBA" id="ARBA00023136"/>
    </source>
</evidence>
<comment type="similarity">
    <text evidence="2 14">Belongs to the ATPase C chain family.</text>
</comment>
<evidence type="ECO:0000256" key="3">
    <source>
        <dbReference type="ARBA" id="ARBA00019317"/>
    </source>
</evidence>
<comment type="subcellular location">
    <subcellularLocation>
        <location evidence="1">Mitochondrion membrane</location>
        <topology evidence="1">Multi-pass membrane protein</topology>
    </subcellularLocation>
</comment>
<dbReference type="PROSITE" id="PS00605">
    <property type="entry name" value="ATPASE_C"/>
    <property type="match status" value="1"/>
</dbReference>
<evidence type="ECO:0000256" key="8">
    <source>
        <dbReference type="ARBA" id="ARBA00022989"/>
    </source>
</evidence>
<name>A0A6A6UV08_9PLEO</name>
<dbReference type="HAMAP" id="MF_01396">
    <property type="entry name" value="ATP_synth_c_bact"/>
    <property type="match status" value="1"/>
</dbReference>
<feature type="transmembrane region" description="Helical" evidence="14">
    <location>
        <begin position="115"/>
        <end position="140"/>
    </location>
</feature>
<proteinExistence type="inferred from homology"/>